<evidence type="ECO:0000313" key="2">
    <source>
        <dbReference type="WBParaSite" id="TMUE_0000001340.1"/>
    </source>
</evidence>
<dbReference type="WBParaSite" id="TMUE_0000001340.1">
    <property type="protein sequence ID" value="TMUE_0000001340.1"/>
    <property type="gene ID" value="WBGene00297237"/>
</dbReference>
<evidence type="ECO:0000313" key="1">
    <source>
        <dbReference type="Proteomes" id="UP000046395"/>
    </source>
</evidence>
<organism evidence="1 2">
    <name type="scientific">Trichuris muris</name>
    <name type="common">Mouse whipworm</name>
    <dbReference type="NCBI Taxonomy" id="70415"/>
    <lineage>
        <taxon>Eukaryota</taxon>
        <taxon>Metazoa</taxon>
        <taxon>Ecdysozoa</taxon>
        <taxon>Nematoda</taxon>
        <taxon>Enoplea</taxon>
        <taxon>Dorylaimia</taxon>
        <taxon>Trichinellida</taxon>
        <taxon>Trichuridae</taxon>
        <taxon>Trichuris</taxon>
    </lineage>
</organism>
<protein>
    <submittedName>
        <fullName evidence="2">Uncharacterized protein</fullName>
    </submittedName>
</protein>
<reference evidence="2" key="1">
    <citation type="submission" date="2019-12" db="UniProtKB">
        <authorList>
            <consortium name="WormBaseParasite"/>
        </authorList>
    </citation>
    <scope>IDENTIFICATION</scope>
</reference>
<dbReference type="Proteomes" id="UP000046395">
    <property type="component" value="Unassembled WGS sequence"/>
</dbReference>
<dbReference type="AlphaFoldDB" id="A0A5S6Q271"/>
<keyword evidence="1" id="KW-1185">Reference proteome</keyword>
<name>A0A5S6Q271_TRIMR</name>
<sequence length="85" mass="9734">MKTFRILLNTQAKDKCSYEKGNFENRPREVPRKCAVASTTCRKKLMTVLPCFSSGFNCFRYIPISMIIGNESLQRLPCRSHVSDA</sequence>
<accession>A0A5S6Q271</accession>
<proteinExistence type="predicted"/>